<accession>A0ABV7X090</accession>
<dbReference type="Proteomes" id="UP001595613">
    <property type="component" value="Unassembled WGS sequence"/>
</dbReference>
<gene>
    <name evidence="1" type="ORF">ACFOOL_02140</name>
</gene>
<reference evidence="2" key="1">
    <citation type="journal article" date="2019" name="Int. J. Syst. Evol. Microbiol.">
        <title>The Global Catalogue of Microorganisms (GCM) 10K type strain sequencing project: providing services to taxonomists for standard genome sequencing and annotation.</title>
        <authorList>
            <consortium name="The Broad Institute Genomics Platform"/>
            <consortium name="The Broad Institute Genome Sequencing Center for Infectious Disease"/>
            <person name="Wu L."/>
            <person name="Ma J."/>
        </authorList>
    </citation>
    <scope>NUCLEOTIDE SEQUENCE [LARGE SCALE GENOMIC DNA]</scope>
    <source>
        <strain evidence="2">KCTC 42281</strain>
    </source>
</reference>
<evidence type="ECO:0000313" key="1">
    <source>
        <dbReference type="EMBL" id="MFC3703555.1"/>
    </source>
</evidence>
<protein>
    <submittedName>
        <fullName evidence="1">Uncharacterized protein</fullName>
    </submittedName>
</protein>
<sequence>MIKTDTIQTGIALDEIKIVVNSLYLSLSYLLDRVAEAGGEDAALAAREGLIAHLQSGDIDMAIMEDRKLFDFVVSVAEALPAPARPGMERV</sequence>
<keyword evidence="2" id="KW-1185">Reference proteome</keyword>
<evidence type="ECO:0000313" key="2">
    <source>
        <dbReference type="Proteomes" id="UP001595613"/>
    </source>
</evidence>
<dbReference type="RefSeq" id="WP_380094453.1">
    <property type="nucleotide sequence ID" value="NZ_JBHRYD010000001.1"/>
</dbReference>
<dbReference type="EMBL" id="JBHRYD010000001">
    <property type="protein sequence ID" value="MFC3703555.1"/>
    <property type="molecule type" value="Genomic_DNA"/>
</dbReference>
<name>A0ABV7X090_9HYPH</name>
<organism evidence="1 2">
    <name type="scientific">Devosia honganensis</name>
    <dbReference type="NCBI Taxonomy" id="1610527"/>
    <lineage>
        <taxon>Bacteria</taxon>
        <taxon>Pseudomonadati</taxon>
        <taxon>Pseudomonadota</taxon>
        <taxon>Alphaproteobacteria</taxon>
        <taxon>Hyphomicrobiales</taxon>
        <taxon>Devosiaceae</taxon>
        <taxon>Devosia</taxon>
    </lineage>
</organism>
<comment type="caution">
    <text evidence="1">The sequence shown here is derived from an EMBL/GenBank/DDBJ whole genome shotgun (WGS) entry which is preliminary data.</text>
</comment>
<proteinExistence type="predicted"/>